<accession>A0A935C1W5</accession>
<comment type="caution">
    <text evidence="3">The sequence shown here is derived from an EMBL/GenBank/DDBJ whole genome shotgun (WGS) entry which is preliminary data.</text>
</comment>
<dbReference type="Pfam" id="PF00753">
    <property type="entry name" value="Lactamase_B"/>
    <property type="match status" value="1"/>
</dbReference>
<gene>
    <name evidence="3" type="ORF">JKK62_09725</name>
</gene>
<evidence type="ECO:0000256" key="1">
    <source>
        <dbReference type="SAM" id="Coils"/>
    </source>
</evidence>
<evidence type="ECO:0000259" key="2">
    <source>
        <dbReference type="SMART" id="SM00849"/>
    </source>
</evidence>
<protein>
    <submittedName>
        <fullName evidence="3">MBL fold metallo-hydrolase</fullName>
    </submittedName>
</protein>
<dbReference type="InterPro" id="IPR050855">
    <property type="entry name" value="NDM-1-like"/>
</dbReference>
<dbReference type="InterPro" id="IPR001279">
    <property type="entry name" value="Metallo-B-lactamas"/>
</dbReference>
<keyword evidence="4" id="KW-1185">Reference proteome</keyword>
<dbReference type="InterPro" id="IPR036866">
    <property type="entry name" value="RibonucZ/Hydroxyglut_hydro"/>
</dbReference>
<feature type="coiled-coil region" evidence="1">
    <location>
        <begin position="206"/>
        <end position="233"/>
    </location>
</feature>
<sequence>MKIHQLKIDFNVTERVRRFVYVYIIEAENCYLIDSGVFGCQKQIVDYLAKIGRKPEDVKGVFLTHAHPDHIGSAAWWQEHTDCKIYASEGEKLWIEDIDLQFKERPIPNFYQLAGKSSRVDVTVKDGDIIDLEPDLKIKAIRTAGHSSDCFSYLAENALFIGDAVPVKGDIPIFIDEAETRKTLNIIGEIPNVTVYYPAWDKTYDYKTMRIKLNEAEELIDVLKNTVTSCDNDSEITELVDQVCDNLNMPMLKENPLFARTVECLREGQL</sequence>
<dbReference type="RefSeq" id="WP_201427732.1">
    <property type="nucleotide sequence ID" value="NZ_JAEQMG010000099.1"/>
</dbReference>
<evidence type="ECO:0000313" key="4">
    <source>
        <dbReference type="Proteomes" id="UP000633365"/>
    </source>
</evidence>
<dbReference type="EMBL" id="JAEQMG010000099">
    <property type="protein sequence ID" value="MBK6088920.1"/>
    <property type="molecule type" value="Genomic_DNA"/>
</dbReference>
<dbReference type="Gene3D" id="3.60.15.10">
    <property type="entry name" value="Ribonuclease Z/Hydroxyacylglutathione hydrolase-like"/>
    <property type="match status" value="1"/>
</dbReference>
<evidence type="ECO:0000313" key="3">
    <source>
        <dbReference type="EMBL" id="MBK6088920.1"/>
    </source>
</evidence>
<dbReference type="SUPFAM" id="SSF56281">
    <property type="entry name" value="Metallo-hydrolase/oxidoreductase"/>
    <property type="match status" value="1"/>
</dbReference>
<dbReference type="Proteomes" id="UP000633365">
    <property type="component" value="Unassembled WGS sequence"/>
</dbReference>
<dbReference type="PANTHER" id="PTHR42951:SF17">
    <property type="entry name" value="METALLO-BETA-LACTAMASE DOMAIN-CONTAINING PROTEIN"/>
    <property type="match status" value="1"/>
</dbReference>
<dbReference type="SMART" id="SM00849">
    <property type="entry name" value="Lactamase_B"/>
    <property type="match status" value="1"/>
</dbReference>
<dbReference type="AlphaFoldDB" id="A0A935C1W5"/>
<proteinExistence type="predicted"/>
<name>A0A935C1W5_9FIRM</name>
<keyword evidence="1" id="KW-0175">Coiled coil</keyword>
<dbReference type="PANTHER" id="PTHR42951">
    <property type="entry name" value="METALLO-BETA-LACTAMASE DOMAIN-CONTAINING"/>
    <property type="match status" value="1"/>
</dbReference>
<reference evidence="3" key="1">
    <citation type="submission" date="2021-01" db="EMBL/GenBank/DDBJ databases">
        <title>Genome public.</title>
        <authorList>
            <person name="Liu C."/>
            <person name="Sun Q."/>
        </authorList>
    </citation>
    <scope>NUCLEOTIDE SEQUENCE</scope>
    <source>
        <strain evidence="3">M6</strain>
    </source>
</reference>
<feature type="domain" description="Metallo-beta-lactamase" evidence="2">
    <location>
        <begin position="19"/>
        <end position="200"/>
    </location>
</feature>
<organism evidence="3 4">
    <name type="scientific">Ruminococcus difficilis</name>
    <dbReference type="NCBI Taxonomy" id="2763069"/>
    <lineage>
        <taxon>Bacteria</taxon>
        <taxon>Bacillati</taxon>
        <taxon>Bacillota</taxon>
        <taxon>Clostridia</taxon>
        <taxon>Eubacteriales</taxon>
        <taxon>Oscillospiraceae</taxon>
        <taxon>Ruminococcus</taxon>
    </lineage>
</organism>